<dbReference type="WBParaSite" id="maker-PairedContig_300-snap-gene-0.3-mRNA-1">
    <property type="protein sequence ID" value="maker-PairedContig_300-snap-gene-0.3-mRNA-1"/>
    <property type="gene ID" value="maker-PairedContig_300-snap-gene-0.3"/>
</dbReference>
<dbReference type="SUPFAM" id="SSF49265">
    <property type="entry name" value="Fibronectin type III"/>
    <property type="match status" value="1"/>
</dbReference>
<protein>
    <recommendedName>
        <fullName evidence="2">Fibronectin type-III domain-containing protein</fullName>
    </recommendedName>
</protein>
<dbReference type="STRING" id="6293.A0A1I8ELT0"/>
<dbReference type="AlphaFoldDB" id="A0A1I8ELT0"/>
<organism evidence="1">
    <name type="scientific">Wuchereria bancrofti</name>
    <dbReference type="NCBI Taxonomy" id="6293"/>
    <lineage>
        <taxon>Eukaryota</taxon>
        <taxon>Metazoa</taxon>
        <taxon>Ecdysozoa</taxon>
        <taxon>Nematoda</taxon>
        <taxon>Chromadorea</taxon>
        <taxon>Rhabditida</taxon>
        <taxon>Spirurina</taxon>
        <taxon>Spiruromorpha</taxon>
        <taxon>Filarioidea</taxon>
        <taxon>Onchocercidae</taxon>
        <taxon>Wuchereria</taxon>
    </lineage>
</organism>
<proteinExistence type="predicted"/>
<reference evidence="1" key="1">
    <citation type="submission" date="2016-11" db="UniProtKB">
        <authorList>
            <consortium name="WormBaseParasite"/>
        </authorList>
    </citation>
    <scope>IDENTIFICATION</scope>
    <source>
        <strain evidence="1">pt0022</strain>
    </source>
</reference>
<evidence type="ECO:0008006" key="2">
    <source>
        <dbReference type="Google" id="ProtNLM"/>
    </source>
</evidence>
<dbReference type="InterPro" id="IPR036116">
    <property type="entry name" value="FN3_sf"/>
</dbReference>
<name>A0A1I8ELT0_WUCBA</name>
<accession>A0A1I8ELT0</accession>
<evidence type="ECO:0000313" key="1">
    <source>
        <dbReference type="WBParaSite" id="maker-PairedContig_300-snap-gene-0.3-mRNA-1"/>
    </source>
</evidence>
<sequence>LSYKKSAGDQWTRIVEIPEYFKCPEGIADPEDFCYDLSKLSFGVQYTADLIYELENGEWTAHGSPLFFILVEAGTSISGEPSVPTSPHNLQINLHDASSIELHWLPPLNTKHIPFYQAPFSLPLTFHFCTNYYFA</sequence>